<dbReference type="PANTHER" id="PTHR43229:SF2">
    <property type="entry name" value="NODULATION PROTEIN J"/>
    <property type="match status" value="1"/>
</dbReference>
<evidence type="ECO:0000256" key="5">
    <source>
        <dbReference type="SAM" id="Phobius"/>
    </source>
</evidence>
<feature type="transmembrane region" description="Helical" evidence="5">
    <location>
        <begin position="124"/>
        <end position="141"/>
    </location>
</feature>
<evidence type="ECO:0000313" key="7">
    <source>
        <dbReference type="EMBL" id="CAB4686985.1"/>
    </source>
</evidence>
<keyword evidence="2 5" id="KW-0812">Transmembrane</keyword>
<name>A0A6J6NQJ5_9ZZZZ</name>
<proteinExistence type="predicted"/>
<evidence type="ECO:0000256" key="3">
    <source>
        <dbReference type="ARBA" id="ARBA00022989"/>
    </source>
</evidence>
<sequence>MLANGLVVSAFGFVVGAALLGFRPGLTSLPALALVTIVTAASCTCFGMVLGSIGLRGKDFFFVANLAYYLLLLFCGINVPLGSMPQWMQVVGNCLPLTHGVAAAREVAAGGSLRSVAGLTGTEAAIGIAYAATGFLMFRLLERSSRHAGAMDTF</sequence>
<dbReference type="EMBL" id="CAEZXP010000001">
    <property type="protein sequence ID" value="CAB4686985.1"/>
    <property type="molecule type" value="Genomic_DNA"/>
</dbReference>
<evidence type="ECO:0000256" key="1">
    <source>
        <dbReference type="ARBA" id="ARBA00004141"/>
    </source>
</evidence>
<feature type="domain" description="ABC-2 type transporter transmembrane" evidence="6">
    <location>
        <begin position="6"/>
        <end position="106"/>
    </location>
</feature>
<keyword evidence="3 5" id="KW-1133">Transmembrane helix</keyword>
<dbReference type="InterPro" id="IPR013525">
    <property type="entry name" value="ABC2_TM"/>
</dbReference>
<feature type="transmembrane region" description="Helical" evidence="5">
    <location>
        <begin position="60"/>
        <end position="81"/>
    </location>
</feature>
<dbReference type="InterPro" id="IPR051784">
    <property type="entry name" value="Nod_factor_ABC_transporter"/>
</dbReference>
<organism evidence="7">
    <name type="scientific">freshwater metagenome</name>
    <dbReference type="NCBI Taxonomy" id="449393"/>
    <lineage>
        <taxon>unclassified sequences</taxon>
        <taxon>metagenomes</taxon>
        <taxon>ecological metagenomes</taxon>
    </lineage>
</organism>
<reference evidence="7" key="1">
    <citation type="submission" date="2020-05" db="EMBL/GenBank/DDBJ databases">
        <authorList>
            <person name="Chiriac C."/>
            <person name="Salcher M."/>
            <person name="Ghai R."/>
            <person name="Kavagutti S V."/>
        </authorList>
    </citation>
    <scope>NUCLEOTIDE SEQUENCE</scope>
</reference>
<evidence type="ECO:0000256" key="4">
    <source>
        <dbReference type="ARBA" id="ARBA00023136"/>
    </source>
</evidence>
<evidence type="ECO:0000256" key="2">
    <source>
        <dbReference type="ARBA" id="ARBA00022692"/>
    </source>
</evidence>
<gene>
    <name evidence="7" type="ORF">UFOPK2399_00426</name>
</gene>
<dbReference type="PANTHER" id="PTHR43229">
    <property type="entry name" value="NODULATION PROTEIN J"/>
    <property type="match status" value="1"/>
</dbReference>
<dbReference type="GO" id="GO:0140359">
    <property type="term" value="F:ABC-type transporter activity"/>
    <property type="evidence" value="ECO:0007669"/>
    <property type="project" value="InterPro"/>
</dbReference>
<comment type="subcellular location">
    <subcellularLocation>
        <location evidence="1">Membrane</location>
        <topology evidence="1">Multi-pass membrane protein</topology>
    </subcellularLocation>
</comment>
<keyword evidence="4 5" id="KW-0472">Membrane</keyword>
<accession>A0A6J6NQJ5</accession>
<evidence type="ECO:0000259" key="6">
    <source>
        <dbReference type="Pfam" id="PF01061"/>
    </source>
</evidence>
<dbReference type="AlphaFoldDB" id="A0A6J6NQJ5"/>
<dbReference type="GO" id="GO:0016020">
    <property type="term" value="C:membrane"/>
    <property type="evidence" value="ECO:0007669"/>
    <property type="project" value="UniProtKB-SubCell"/>
</dbReference>
<dbReference type="Pfam" id="PF01061">
    <property type="entry name" value="ABC2_membrane"/>
    <property type="match status" value="1"/>
</dbReference>
<feature type="transmembrane region" description="Helical" evidence="5">
    <location>
        <begin position="31"/>
        <end position="53"/>
    </location>
</feature>
<protein>
    <submittedName>
        <fullName evidence="7">Unannotated protein</fullName>
    </submittedName>
</protein>